<dbReference type="GO" id="GO:0005344">
    <property type="term" value="F:oxygen carrier activity"/>
    <property type="evidence" value="ECO:0007669"/>
    <property type="project" value="UniProtKB-KW"/>
</dbReference>
<feature type="domain" description="Tyrosinase copper-binding" evidence="12">
    <location>
        <begin position="3133"/>
        <end position="3144"/>
    </location>
</feature>
<evidence type="ECO:0000256" key="2">
    <source>
        <dbReference type="ARBA" id="ARBA00009470"/>
    </source>
</evidence>
<feature type="domain" description="Tyrosinase copper-binding" evidence="12">
    <location>
        <begin position="2316"/>
        <end position="2327"/>
    </location>
</feature>
<reference evidence="13" key="2">
    <citation type="submission" date="2018-06" db="EMBL/GenBank/DDBJ databases">
        <authorList>
            <person name="Schaefer G."/>
        </authorList>
    </citation>
    <scope>NUCLEOTIDE SEQUENCE</scope>
</reference>
<evidence type="ECO:0000259" key="11">
    <source>
        <dbReference type="PROSITE" id="PS00497"/>
    </source>
</evidence>
<dbReference type="GO" id="GO:0046872">
    <property type="term" value="F:metal ion binding"/>
    <property type="evidence" value="ECO:0007669"/>
    <property type="project" value="UniProtKB-KW"/>
</dbReference>
<dbReference type="InterPro" id="IPR050316">
    <property type="entry name" value="Tyrosinase/Hemocyanin"/>
</dbReference>
<feature type="domain" description="Tyrosinase copper-binding" evidence="11">
    <location>
        <begin position="925"/>
        <end position="942"/>
    </location>
</feature>
<feature type="domain" description="Tyrosinase copper-binding" evidence="11">
    <location>
        <begin position="78"/>
        <end position="95"/>
    </location>
</feature>
<evidence type="ECO:0000256" key="6">
    <source>
        <dbReference type="ARBA" id="ARBA00022784"/>
    </source>
</evidence>
<evidence type="ECO:0000256" key="5">
    <source>
        <dbReference type="ARBA" id="ARBA00022723"/>
    </source>
</evidence>
<dbReference type="Gene3D" id="2.60.310.10">
    <property type="entry name" value="Haemocyanin C-terminal domain"/>
    <property type="match status" value="8"/>
</dbReference>
<dbReference type="EMBL" id="MH485358">
    <property type="protein sequence ID" value="AYO86686.1"/>
    <property type="molecule type" value="mRNA"/>
</dbReference>
<feature type="domain" description="Tyrosinase copper-binding" evidence="12">
    <location>
        <begin position="655"/>
        <end position="666"/>
    </location>
</feature>
<dbReference type="PROSITE" id="PS00498">
    <property type="entry name" value="TYROSINASE_2"/>
    <property type="match status" value="8"/>
</dbReference>
<comment type="similarity">
    <text evidence="2">Belongs to the tyrosinase family. Hemocyanin subfamily.</text>
</comment>
<reference evidence="13" key="1">
    <citation type="journal article" date="2018" name="Mol. Phylogenet. Evol.">
        <title>Hemocyanin genes as indicators of habitat shifts in Panpulmonata?</title>
        <authorList>
            <person name="Schafer G.G."/>
            <person name="Pedrini-Martha V."/>
            <person name="Schnegg R."/>
            <person name="Dallinger R."/>
            <person name="Jackson D.J."/>
            <person name="Lieb B."/>
        </authorList>
    </citation>
    <scope>NUCLEOTIDE SEQUENCE</scope>
</reference>
<keyword evidence="6" id="KW-0883">Thioether bond</keyword>
<dbReference type="Pfam" id="PF14830">
    <property type="entry name" value="Haemocyan_bet_s"/>
    <property type="match status" value="8"/>
</dbReference>
<feature type="domain" description="Tyrosinase copper-binding" evidence="12">
    <location>
        <begin position="1477"/>
        <end position="1488"/>
    </location>
</feature>
<evidence type="ECO:0000256" key="1">
    <source>
        <dbReference type="ARBA" id="ARBA00002958"/>
    </source>
</evidence>
<feature type="domain" description="Tyrosinase copper-binding" evidence="11">
    <location>
        <begin position="1758"/>
        <end position="1775"/>
    </location>
</feature>
<dbReference type="InterPro" id="IPR028999">
    <property type="entry name" value="Beta-sandwich_Haemocyanin"/>
</dbReference>
<keyword evidence="9" id="KW-0325">Glycoprotein</keyword>
<feature type="domain" description="Tyrosinase copper-binding" evidence="12">
    <location>
        <begin position="1068"/>
        <end position="1079"/>
    </location>
</feature>
<feature type="domain" description="Tyrosinase copper-binding" evidence="12">
    <location>
        <begin position="1902"/>
        <end position="1913"/>
    </location>
</feature>
<accession>A0A3G2VHR9</accession>
<keyword evidence="5" id="KW-0479">Metal-binding</keyword>
<keyword evidence="8" id="KW-1015">Disulfide bond</keyword>
<dbReference type="Gene3D" id="2.60.40.2570">
    <property type="match status" value="1"/>
</dbReference>
<dbReference type="PROSITE" id="PS00497">
    <property type="entry name" value="TYROSINASE_1"/>
    <property type="match status" value="7"/>
</dbReference>
<dbReference type="SUPFAM" id="SSF81277">
    <property type="entry name" value="C-terminal domain of mollusc hemocyanin"/>
    <property type="match status" value="8"/>
</dbReference>
<feature type="chain" id="PRO_5018118684" evidence="10">
    <location>
        <begin position="20"/>
        <end position="3428"/>
    </location>
</feature>
<sequence>MAPTIVWLAFTFMLVSSDALLVRKDVDHLTPEEVLNLQKALREVNKDTSSKGFAAIAAYHGYPPKCKHGSKDVACCVHGEPTFPQWHRLYVVQMEQALKEKGLNIGIPYWEWTHQLDHLPELVSQRVFIENDGGKARSNIWYQGQIPTPEGVKNTARAVDPRLFQQVETGQYTDLFEHVLNALEYPNYCQFEVQFEVAHNTIHYLVGGRHTYSVSHLEYTSYDPIFFLHHSNVDKIYTIYETIQRSRGYTPGPGCTGECELCDIVGFRTPLEPFSRDSNPFALTRVHSHPYEATEHTLFGYKYDNLTLNGLDVDKIKSIIEKRQETDRAFASFRLHGIGVSADVRVKVCVSDSHHLAGDYCEFAGNFFILGGPLEMPWTFNRPYYFEITKTVKQMNISLTSDYHVEVDVYSVNGTQLPSDILPHPSVSFRPAVGTRDPVIVQKLEHKEEVSIRKDVDHLTREEILELREALEKFQSDHSVDGYQAIAEFHGDPGKCPFPTAKDRFACCIHGMPNFPHWHRLLVVQVEDALRRRGAHTGIPYWDWTKPNTHIPALAADETYVNPHDNAEHVNPFHHAVIGFLGGDAKTSRDPLPELTQTPKWGDHTELFDVFLLALEQDNFCDFEVQFEIAHNLIHAYVGGNSKYGLSSLSYSAFDPIFYLHHSNIDRIWAIWTALQQHRGKPYKAHCAQSYVYTPLKPFAFHTPYNNNEKTFAHSTPTDVYDYEEKLQYGYDNLQFGGLGIPELENYINEHLKSKSRTFVGIHLHGIKTSGLATIHVSASGKDYVAGHFAILGGSSEMDWDYDRSYRHDISHALEELGVNWAQPFDVTIEMHTFDNKPIDVSQFPRINIIHKEQEQAHDISHITKITRKNVNHLTEEEILNLRHSLAFLEEDRSVGGYQTLGRFHGTPNWCPYPSAEKKVACCPHGGPTFPHWHRLLTVQAENALRKHGYKGALPYWDWTQPATSLPAIVVPETYIDPSNNQETHNPFHDAHIDDVNQNTVRSVRSDLYQQPAFGEYTDIAKQVLYALEQDNYCDFEVQYEIAHNFIHALVGGSEVYSMASLLYTAFDPLFYLHHSNTDRIWAIWQALQAYRGKPENAANCAIGKLRIPLPPFSLTSDVNPDPVTREHSSPLSVFKYKESFQYEYDTLDFNGLGIPQLARLLEEHKAHDRVFAGFLLHGVGHSALVTFFICRNETDCHNHGGEFYILGDTNEMEWSYDRLYKYEITEELQKLHLRYNDRYFVRYEIHDLTGQDLGQPFPTPTVIRQIGTSHLYGREYRDAVTVASHVRKDLDTLTAGEMESLRSAFLDIQQDHTYENIASFHGKPGLCQHEGHKVACCVHGMPTFPSWHRLYVEQVEEALLDHGSSVAVPYFDWISPIQKLPDLISKATYYNSREQRFDPNPFFSGKVAGEDAVTTRDPQPELFNNDYFYEQALYALEQDNFCDFEIQFEVLHNALHSWLGGHAKYSFSSLDYTAFDPVFFLHHANTDRLWAIWQELQRYRGLPYNEADCAINLMRKPLQPFQDKKLNPRNITNIYSRPADTFDYRNHFHYEYDTLELNHQTVPQLENLLKRRQEYGRVFAGFLIHNIGLSADVTVYVCVPSGPKGKNDCNHKAGVFSVLGGELEMPFTFDRLYKLQITDTIKQLGLKVNNAASYQLKVEIKAVNGTLLDPHILPDPSIIFEPGTKERQAEDGDVKDIVVRKNVDALSPRETLSLIHALEALQADSSADGYQSIAAFHAVPPLCPSPSASTRYACCLHGMSTFPQWHRLYTVQVEDALRRHGSVVGIPYWDWTRASQSLPHFLSDNNYTDPYTKEVHDNPWHGASIDFEHSHTERDIQSAELFKLGPHGWDTWLFEQALLALEQEDYCDFEIQFEITHNAIHSWVGGSKEHSLAHLHYASYDPAFYIHHSNTDRLWAIWQALQKHRGYSPNEANCALEHLKDSLKPFSFGPPYNLNKLTTKYSHPEDTFAYEDHFEYQYDSLEFVGMNIPALDAYIKERQEHDRVFAGFLLHGLGTSASVNFTICDAFKKCFEGGHFTVLGGELEKPWQFDRLYRYPITDVLKENHIHYDDDYHFHIHIKALNGTELDSKLIPEPSVLFVAAHEDVHHVEATPNNIRRNLDTLEERDIQSLQAALRDLQRDTTNDGWTNLASFHGAPARCPDPSHPTVACCVHGMPTFPHWHRLFALQIEQALHRHGSSIALPYWDWTQAIDDLPSTFTKEDYYDVWRDEVVPNPFAHGYVTSEDTYTVRDIQETLHDRHVDGKHSFLLYGVLEVLEQTDYCDFEVHFEVVHNAIHYLIGGHQTYSLSSLEYSAYDPIFFIHHSFTDKLWAVWQELQKRRHFPYNRADCALNYVNEPLKPFSFEGFNLNKFTREHAVPNTLFNHEDLGYAYDNFNIGGYNLDELEKLIHDRQIKPRIFAGFLLKGIKTSGSVNLKVCKFEECTPAGFFNLLGGPLEMPWAFDRLYKKDITWAIAKLGLNPDDIHNTDSGFKLEVQAFNVEGTALPLSQVMPTPSVIYKPALGVKKDIHTTAVAGVGVRKDVTRLTVSETENLREALRRIKADNGSNGFQSIASFHGSPPGCEHENHSVACCIHGMANFPQWHRLYVKQWEDALTAQGAKIGIPYWDWTTAFTELPALVTEEVDNPFHHGTIYNGEITTRAPRDKLFNDPEFGKESFFYRQVLLAFEQTDYCDFEVQYEISHNAIHSWTGGQSPYGMSTLEYTAYDPLFLLHHSNVDRQFAIWQALQKFRGLPYNSANCAIQLLHQPMRPFSDADNVNPVTRTNSRARDVFNYDRLNYQYDDLNFHGLSISELNDVLERRKEKARIFAEFLLHGIGASADVTFDLCDSHDHCEFAGTFAILGGPLEHPWAFDRLFKYDVTDVFSKLHLRPDSEYHFNIHIVSVNGTELDSHLIRSPTVQFVPGVKDYYEKIAQKTEAQEDVLLRKNINELSLEESANLRSALNKLQQDQGPNGFEAIAGFHGAPFKCPQDGTDKYACCVHGMSVFPHWHRLLTVQFEQALKAHGAKEGVPYWDWTAPIGKIPSLFGDSADYNPFYSYTISFNNQRTTRDIQSELYNPHQINGYNYLYYLALSTLEEDNFCDFEVQYEVLHNEIHALIGGNGTYSMATLDFSAFDPFFMIHHSSLDRIWIIWQELQKLRHKPFNYAHCGGHVLDDPLHPFSFGEINKNDLTRLNSQPSSVFDYTHFGYEFDKLELNGHDVQGIDDIIHNLRHGNRVYLGFVLFGQQSSLEYKIDLIDDAGQAHTAGSFHLLGGEREMPWAYERLFKYDVTDVAKQFGITTDHPIKVKVTSTYYNGEPHQEYTDEIVAVERHADTDYDIVVIPVSKDNTLVPKIVVKKGTRIEFVTSDLTDPLEDLGSYTTMHKCKIPPFSYNSYAFNTVYKLSPGDYFFVPKNVDLCNAGRRIQITVEDD</sequence>
<evidence type="ECO:0000256" key="4">
    <source>
        <dbReference type="ARBA" id="ARBA00022621"/>
    </source>
</evidence>
<comment type="function">
    <text evidence="1">Hemocyanins are copper-containing oxygen carriers occurring freely dissolved in the hemolymph of many mollusks and arthropods.</text>
</comment>
<evidence type="ECO:0000256" key="3">
    <source>
        <dbReference type="ARBA" id="ARBA00022448"/>
    </source>
</evidence>
<dbReference type="Pfam" id="PF00264">
    <property type="entry name" value="Tyrosinase"/>
    <property type="match status" value="8"/>
</dbReference>
<organism evidence="13">
    <name type="scientific">Helix pomatia</name>
    <name type="common">Roman snail</name>
    <name type="synonym">Edible snail</name>
    <dbReference type="NCBI Taxonomy" id="6536"/>
    <lineage>
        <taxon>Eukaryota</taxon>
        <taxon>Metazoa</taxon>
        <taxon>Spiralia</taxon>
        <taxon>Lophotrochozoa</taxon>
        <taxon>Mollusca</taxon>
        <taxon>Gastropoda</taxon>
        <taxon>Heterobranchia</taxon>
        <taxon>Euthyneura</taxon>
        <taxon>Panpulmonata</taxon>
        <taxon>Eupulmonata</taxon>
        <taxon>Stylommatophora</taxon>
        <taxon>Helicina</taxon>
        <taxon>Helicoidea</taxon>
        <taxon>Helicidae</taxon>
        <taxon>Helix</taxon>
    </lineage>
</organism>
<dbReference type="InterPro" id="IPR036848">
    <property type="entry name" value="Haemocyanin_C_sf"/>
</dbReference>
<dbReference type="PANTHER" id="PTHR11474">
    <property type="entry name" value="TYROSINASE FAMILY MEMBER"/>
    <property type="match status" value="1"/>
</dbReference>
<evidence type="ECO:0000259" key="12">
    <source>
        <dbReference type="PROSITE" id="PS00498"/>
    </source>
</evidence>
<feature type="domain" description="Tyrosinase copper-binding" evidence="12">
    <location>
        <begin position="2725"/>
        <end position="2736"/>
    </location>
</feature>
<dbReference type="InterPro" id="IPR002227">
    <property type="entry name" value="Tyrosinase_Cu-bd"/>
</dbReference>
<dbReference type="Gene3D" id="1.10.1280.10">
    <property type="entry name" value="Di-copper center containing domain from catechol oxidase"/>
    <property type="match status" value="8"/>
</dbReference>
<dbReference type="GO" id="GO:0016491">
    <property type="term" value="F:oxidoreductase activity"/>
    <property type="evidence" value="ECO:0007669"/>
    <property type="project" value="InterPro"/>
</dbReference>
<keyword evidence="4" id="KW-0561">Oxygen transport</keyword>
<feature type="domain" description="Tyrosinase copper-binding" evidence="11">
    <location>
        <begin position="2593"/>
        <end position="2610"/>
    </location>
</feature>
<evidence type="ECO:0000256" key="9">
    <source>
        <dbReference type="ARBA" id="ARBA00023180"/>
    </source>
</evidence>
<feature type="signal peptide" evidence="10">
    <location>
        <begin position="1"/>
        <end position="19"/>
    </location>
</feature>
<name>A0A3G2VHR9_HELPO</name>
<dbReference type="PANTHER" id="PTHR11474:SF76">
    <property type="entry name" value="SHKT DOMAIN-CONTAINING PROTEIN"/>
    <property type="match status" value="1"/>
</dbReference>
<evidence type="ECO:0000256" key="7">
    <source>
        <dbReference type="ARBA" id="ARBA00023008"/>
    </source>
</evidence>
<dbReference type="PRINTS" id="PR00092">
    <property type="entry name" value="TYROSINASE"/>
</dbReference>
<evidence type="ECO:0000313" key="13">
    <source>
        <dbReference type="EMBL" id="AYO86686.1"/>
    </source>
</evidence>
<evidence type="ECO:0000256" key="10">
    <source>
        <dbReference type="SAM" id="SignalP"/>
    </source>
</evidence>
<keyword evidence="3" id="KW-0813">Transport</keyword>
<dbReference type="InterPro" id="IPR008922">
    <property type="entry name" value="Di-copper_centre_dom_sf"/>
</dbReference>
<evidence type="ECO:0000256" key="8">
    <source>
        <dbReference type="ARBA" id="ARBA00023157"/>
    </source>
</evidence>
<feature type="domain" description="Tyrosinase copper-binding" evidence="11">
    <location>
        <begin position="2999"/>
        <end position="3016"/>
    </location>
</feature>
<protein>
    <submittedName>
        <fullName evidence="13">Hemocyanin alphaD</fullName>
    </submittedName>
</protein>
<dbReference type="SUPFAM" id="SSF48056">
    <property type="entry name" value="Di-copper centre-containing domain"/>
    <property type="match status" value="8"/>
</dbReference>
<proteinExistence type="evidence at transcript level"/>
<keyword evidence="10" id="KW-0732">Signal</keyword>
<feature type="domain" description="Tyrosinase copper-binding" evidence="11">
    <location>
        <begin position="510"/>
        <end position="527"/>
    </location>
</feature>
<feature type="domain" description="Tyrosinase copper-binding" evidence="12">
    <location>
        <begin position="223"/>
        <end position="234"/>
    </location>
</feature>
<feature type="domain" description="Tyrosinase copper-binding" evidence="11">
    <location>
        <begin position="1340"/>
        <end position="1357"/>
    </location>
</feature>
<keyword evidence="7" id="KW-0186">Copper</keyword>